<organism evidence="1 2">
    <name type="scientific">Candidatus Methylacidithermus pantelleriae</name>
    <dbReference type="NCBI Taxonomy" id="2744239"/>
    <lineage>
        <taxon>Bacteria</taxon>
        <taxon>Pseudomonadati</taxon>
        <taxon>Verrucomicrobiota</taxon>
        <taxon>Methylacidiphilae</taxon>
        <taxon>Methylacidiphilales</taxon>
        <taxon>Methylacidiphilaceae</taxon>
        <taxon>Candidatus Methylacidithermus</taxon>
    </lineage>
</organism>
<proteinExistence type="predicted"/>
<name>A0A8J2FPP0_9BACT</name>
<dbReference type="Proteomes" id="UP000663859">
    <property type="component" value="Unassembled WGS sequence"/>
</dbReference>
<gene>
    <name evidence="1" type="ORF">MPNT_200055</name>
</gene>
<reference evidence="1" key="1">
    <citation type="submission" date="2021-02" db="EMBL/GenBank/DDBJ databases">
        <authorList>
            <person name="Cremers G."/>
            <person name="Picone N."/>
        </authorList>
    </citation>
    <scope>NUCLEOTIDE SEQUENCE</scope>
    <source>
        <strain evidence="1">PQ17</strain>
    </source>
</reference>
<accession>A0A8J2FPP0</accession>
<dbReference type="AlphaFoldDB" id="A0A8J2FPP0"/>
<comment type="caution">
    <text evidence="1">The sequence shown here is derived from an EMBL/GenBank/DDBJ whole genome shotgun (WGS) entry which is preliminary data.</text>
</comment>
<dbReference type="EMBL" id="CAJNOB010000013">
    <property type="protein sequence ID" value="CAF0697094.1"/>
    <property type="molecule type" value="Genomic_DNA"/>
</dbReference>
<keyword evidence="2" id="KW-1185">Reference proteome</keyword>
<evidence type="ECO:0000313" key="1">
    <source>
        <dbReference type="EMBL" id="CAF0697094.1"/>
    </source>
</evidence>
<protein>
    <submittedName>
        <fullName evidence="1">Uncharacterized protein</fullName>
    </submittedName>
</protein>
<sequence>MTSKGSWQRGSVGLGPDFPSLPDLNRAFHRAREEASARGCQYLHYIWATRVFHEKIFP</sequence>
<evidence type="ECO:0000313" key="2">
    <source>
        <dbReference type="Proteomes" id="UP000663859"/>
    </source>
</evidence>